<dbReference type="AlphaFoldDB" id="G0N0S4"/>
<gene>
    <name evidence="2" type="ORF">CAEBREN_08573</name>
</gene>
<dbReference type="InParanoid" id="G0N0S4"/>
<dbReference type="Proteomes" id="UP000008068">
    <property type="component" value="Unassembled WGS sequence"/>
</dbReference>
<keyword evidence="1" id="KW-0732">Signal</keyword>
<evidence type="ECO:0000313" key="3">
    <source>
        <dbReference type="Proteomes" id="UP000008068"/>
    </source>
</evidence>
<feature type="signal peptide" evidence="1">
    <location>
        <begin position="1"/>
        <end position="17"/>
    </location>
</feature>
<reference evidence="3" key="1">
    <citation type="submission" date="2011-07" db="EMBL/GenBank/DDBJ databases">
        <authorList>
            <consortium name="Caenorhabditis brenneri Sequencing and Analysis Consortium"/>
            <person name="Wilson R.K."/>
        </authorList>
    </citation>
    <scope>NUCLEOTIDE SEQUENCE [LARGE SCALE GENOMIC DNA]</scope>
    <source>
        <strain evidence="3">PB2801</strain>
    </source>
</reference>
<dbReference type="HOGENOM" id="CLU_2063609_0_0_1"/>
<dbReference type="OrthoDB" id="5796299at2759"/>
<dbReference type="eggNOG" id="ENOG502T9TW">
    <property type="taxonomic scope" value="Eukaryota"/>
</dbReference>
<name>G0N0S4_CAEBE</name>
<evidence type="ECO:0000256" key="1">
    <source>
        <dbReference type="SAM" id="SignalP"/>
    </source>
</evidence>
<dbReference type="OMA" id="RIYYAIN"/>
<keyword evidence="3" id="KW-1185">Reference proteome</keyword>
<dbReference type="FunCoup" id="G0N0S4">
    <property type="interactions" value="381"/>
</dbReference>
<proteinExistence type="predicted"/>
<organism evidence="3">
    <name type="scientific">Caenorhabditis brenneri</name>
    <name type="common">Nematode worm</name>
    <dbReference type="NCBI Taxonomy" id="135651"/>
    <lineage>
        <taxon>Eukaryota</taxon>
        <taxon>Metazoa</taxon>
        <taxon>Ecdysozoa</taxon>
        <taxon>Nematoda</taxon>
        <taxon>Chromadorea</taxon>
        <taxon>Rhabditida</taxon>
        <taxon>Rhabditina</taxon>
        <taxon>Rhabditomorpha</taxon>
        <taxon>Rhabditoidea</taxon>
        <taxon>Rhabditidae</taxon>
        <taxon>Peloderinae</taxon>
        <taxon>Caenorhabditis</taxon>
    </lineage>
</organism>
<evidence type="ECO:0000313" key="2">
    <source>
        <dbReference type="EMBL" id="EGT49097.1"/>
    </source>
</evidence>
<sequence length="118" mass="13686">MHLKLFFLLILVTGSAAYYNENLCKQCAELVYGVLLPNDVETLISFTEVYLQYNICPNYFSNLPGYNADNCVSWPMAIFDPTYRLFYQLAFPFRDSYCPMVCNGDSGESLVYLKRKRK</sequence>
<evidence type="ECO:0008006" key="4">
    <source>
        <dbReference type="Google" id="ProtNLM"/>
    </source>
</evidence>
<accession>G0N0S4</accession>
<protein>
    <recommendedName>
        <fullName evidence="4">Saposin B-type domain-containing protein</fullName>
    </recommendedName>
</protein>
<feature type="chain" id="PRO_5003404272" description="Saposin B-type domain-containing protein" evidence="1">
    <location>
        <begin position="18"/>
        <end position="118"/>
    </location>
</feature>
<dbReference type="EMBL" id="GL379825">
    <property type="protein sequence ID" value="EGT49097.1"/>
    <property type="molecule type" value="Genomic_DNA"/>
</dbReference>